<dbReference type="Pfam" id="PF20142">
    <property type="entry name" value="Scaffold"/>
    <property type="match status" value="1"/>
</dbReference>
<dbReference type="GO" id="GO:0009252">
    <property type="term" value="P:peptidoglycan biosynthetic process"/>
    <property type="evidence" value="ECO:0007669"/>
    <property type="project" value="UniProtKB-UniPathway"/>
</dbReference>
<dbReference type="InterPro" id="IPR045380">
    <property type="entry name" value="LD_TPept_scaffold_dom"/>
</dbReference>
<dbReference type="Gene3D" id="2.40.440.10">
    <property type="entry name" value="L,D-transpeptidase catalytic domain-like"/>
    <property type="match status" value="1"/>
</dbReference>
<dbReference type="InterPro" id="IPR005490">
    <property type="entry name" value="LD_TPept_cat_dom"/>
</dbReference>
<evidence type="ECO:0000256" key="3">
    <source>
        <dbReference type="ARBA" id="ARBA00022679"/>
    </source>
</evidence>
<feature type="active site" description="Proton donor/acceptor" evidence="7">
    <location>
        <position position="451"/>
    </location>
</feature>
<dbReference type="InterPro" id="IPR038063">
    <property type="entry name" value="Transpep_catalytic_dom"/>
</dbReference>
<dbReference type="UniPathway" id="UPA00219"/>
<evidence type="ECO:0000256" key="5">
    <source>
        <dbReference type="ARBA" id="ARBA00022984"/>
    </source>
</evidence>
<evidence type="ECO:0000259" key="8">
    <source>
        <dbReference type="PROSITE" id="PS52029"/>
    </source>
</evidence>
<reference evidence="9 10" key="1">
    <citation type="submission" date="2016-10" db="EMBL/GenBank/DDBJ databases">
        <authorList>
            <person name="de Groot N.N."/>
        </authorList>
    </citation>
    <scope>NUCLEOTIDE SEQUENCE [LARGE SCALE GENOMIC DNA]</scope>
    <source>
        <strain evidence="9 10">DSM 17794</strain>
    </source>
</reference>
<dbReference type="EMBL" id="FOVL01000004">
    <property type="protein sequence ID" value="SFN41137.1"/>
    <property type="molecule type" value="Genomic_DNA"/>
</dbReference>
<keyword evidence="4 7" id="KW-0133">Cell shape</keyword>
<evidence type="ECO:0000313" key="10">
    <source>
        <dbReference type="Proteomes" id="UP000199153"/>
    </source>
</evidence>
<dbReference type="AlphaFoldDB" id="A0A1I4YT52"/>
<dbReference type="GO" id="GO:0071555">
    <property type="term" value="P:cell wall organization"/>
    <property type="evidence" value="ECO:0007669"/>
    <property type="project" value="UniProtKB-UniRule"/>
</dbReference>
<dbReference type="SUPFAM" id="SSF47090">
    <property type="entry name" value="PGBD-like"/>
    <property type="match status" value="1"/>
</dbReference>
<gene>
    <name evidence="9" type="ORF">SAMN05660413_00925</name>
</gene>
<keyword evidence="5 7" id="KW-0573">Peptidoglycan synthesis</keyword>
<accession>A0A1I4YT52</accession>
<evidence type="ECO:0000256" key="4">
    <source>
        <dbReference type="ARBA" id="ARBA00022960"/>
    </source>
</evidence>
<evidence type="ECO:0000313" key="9">
    <source>
        <dbReference type="EMBL" id="SFN41137.1"/>
    </source>
</evidence>
<keyword evidence="3" id="KW-0808">Transferase</keyword>
<feature type="domain" description="L,D-TPase catalytic" evidence="8">
    <location>
        <begin position="321"/>
        <end position="498"/>
    </location>
</feature>
<dbReference type="PROSITE" id="PS52029">
    <property type="entry name" value="LD_TPASE"/>
    <property type="match status" value="1"/>
</dbReference>
<dbReference type="InterPro" id="IPR002477">
    <property type="entry name" value="Peptidoglycan-bd-like"/>
</dbReference>
<dbReference type="InterPro" id="IPR036365">
    <property type="entry name" value="PGBD-like_sf"/>
</dbReference>
<dbReference type="SUPFAM" id="SSF141523">
    <property type="entry name" value="L,D-transpeptidase catalytic domain-like"/>
    <property type="match status" value="1"/>
</dbReference>
<dbReference type="Proteomes" id="UP000199153">
    <property type="component" value="Unassembled WGS sequence"/>
</dbReference>
<dbReference type="GO" id="GO:0016740">
    <property type="term" value="F:transferase activity"/>
    <property type="evidence" value="ECO:0007669"/>
    <property type="project" value="UniProtKB-KW"/>
</dbReference>
<dbReference type="Pfam" id="PF01471">
    <property type="entry name" value="PG_binding_1"/>
    <property type="match status" value="1"/>
</dbReference>
<comment type="similarity">
    <text evidence="2">Belongs to the YkuD family.</text>
</comment>
<name>A0A1I4YT52_9FLAO</name>
<comment type="pathway">
    <text evidence="1 7">Cell wall biogenesis; peptidoglycan biosynthesis.</text>
</comment>
<dbReference type="Gene3D" id="1.10.101.10">
    <property type="entry name" value="PGBD-like superfamily/PGBD"/>
    <property type="match status" value="1"/>
</dbReference>
<evidence type="ECO:0000256" key="7">
    <source>
        <dbReference type="PROSITE-ProRule" id="PRU01373"/>
    </source>
</evidence>
<protein>
    <submittedName>
        <fullName evidence="9">Murein L,D-transpeptidase YcbB/YkuD</fullName>
    </submittedName>
</protein>
<dbReference type="PROSITE" id="PS51257">
    <property type="entry name" value="PROKAR_LIPOPROTEIN"/>
    <property type="match status" value="1"/>
</dbReference>
<dbReference type="PANTHER" id="PTHR41533">
    <property type="entry name" value="L,D-TRANSPEPTIDASE HI_1667-RELATED"/>
    <property type="match status" value="1"/>
</dbReference>
<dbReference type="STRING" id="287099.SAMN05660413_00925"/>
<dbReference type="CDD" id="cd16913">
    <property type="entry name" value="YkuD_like"/>
    <property type="match status" value="1"/>
</dbReference>
<organism evidence="9 10">
    <name type="scientific">Salegentibacter flavus</name>
    <dbReference type="NCBI Taxonomy" id="287099"/>
    <lineage>
        <taxon>Bacteria</taxon>
        <taxon>Pseudomonadati</taxon>
        <taxon>Bacteroidota</taxon>
        <taxon>Flavobacteriia</taxon>
        <taxon>Flavobacteriales</taxon>
        <taxon>Flavobacteriaceae</taxon>
        <taxon>Salegentibacter</taxon>
    </lineage>
</organism>
<dbReference type="Pfam" id="PF03734">
    <property type="entry name" value="YkuD"/>
    <property type="match status" value="1"/>
</dbReference>
<evidence type="ECO:0000256" key="2">
    <source>
        <dbReference type="ARBA" id="ARBA00005992"/>
    </source>
</evidence>
<keyword evidence="10" id="KW-1185">Reference proteome</keyword>
<evidence type="ECO:0000256" key="1">
    <source>
        <dbReference type="ARBA" id="ARBA00004752"/>
    </source>
</evidence>
<dbReference type="OrthoDB" id="9778545at2"/>
<dbReference type="GO" id="GO:0004180">
    <property type="term" value="F:carboxypeptidase activity"/>
    <property type="evidence" value="ECO:0007669"/>
    <property type="project" value="UniProtKB-ARBA"/>
</dbReference>
<dbReference type="RefSeq" id="WP_093406492.1">
    <property type="nucleotide sequence ID" value="NZ_FOVL01000004.1"/>
</dbReference>
<proteinExistence type="inferred from homology"/>
<keyword evidence="6 7" id="KW-0961">Cell wall biogenesis/degradation</keyword>
<feature type="active site" description="Nucleophile" evidence="7">
    <location>
        <position position="470"/>
    </location>
</feature>
<evidence type="ECO:0000256" key="6">
    <source>
        <dbReference type="ARBA" id="ARBA00023316"/>
    </source>
</evidence>
<dbReference type="GO" id="GO:0008360">
    <property type="term" value="P:regulation of cell shape"/>
    <property type="evidence" value="ECO:0007669"/>
    <property type="project" value="UniProtKB-UniRule"/>
</dbReference>
<dbReference type="PANTHER" id="PTHR41533:SF2">
    <property type="entry name" value="BLR7131 PROTEIN"/>
    <property type="match status" value="1"/>
</dbReference>
<sequence>MKIFRFFFYLSLIAILAVSCKNNNKEPGIETINAPDTEEVKKLSSATNMEEKIQQWQKETANSGIQLENIRLVDSFYSQQEYQPVWSNRELREDLYRSIENAPNHGLRFKDYHGDYLEMALSNLATLDQEEKVLLELVLTDAFFTYGRHLNSGKLNPKKLYTIWDIDSNKTDLFQLFEKAISENSISTTLEDLAPKHIVYKGLQKSLKDYRALIEMEENSTQAQNGESIKPGDTSSRMALIALRLQELNFIDSIPPNSTHEYNKNLQEAIRKFQEHHGIETDAVIGRGTISELNKTHKERYEQILVNMERWRWHPQDLGDHYIIVNIPNYRLHLVKGKDTISSNRVMVGTEARKTPVFSDKIEHIVYNPTWTIPPTIKKNDVIPAAKRNISYLTSRNMSVFDGSGRKLNPSEINWNSREVMNYTYRQEAGPANPLGKVKIIYPNRYSIYLHDTPSKKLFEKNSRAQSSGCVRVEGVLDLAEYLLNDQEKYTSEKIQEILDSGRTTTIKITKDLKVYHLYWTAWREGDETRFAEDIYKQDKEIMQLLMN</sequence>
<dbReference type="InterPro" id="IPR036366">
    <property type="entry name" value="PGBDSf"/>
</dbReference>
<dbReference type="InterPro" id="IPR052905">
    <property type="entry name" value="LD-transpeptidase_YkuD-like"/>
</dbReference>